<dbReference type="Pfam" id="PF13439">
    <property type="entry name" value="Glyco_transf_4"/>
    <property type="match status" value="1"/>
</dbReference>
<dbReference type="PANTHER" id="PTHR46401">
    <property type="entry name" value="GLYCOSYLTRANSFERASE WBBK-RELATED"/>
    <property type="match status" value="1"/>
</dbReference>
<evidence type="ECO:0000259" key="3">
    <source>
        <dbReference type="Pfam" id="PF13439"/>
    </source>
</evidence>
<dbReference type="InterPro" id="IPR001296">
    <property type="entry name" value="Glyco_trans_1"/>
</dbReference>
<protein>
    <recommendedName>
        <fullName evidence="6">Glycosyl transferase family 1 domain-containing protein</fullName>
    </recommendedName>
</protein>
<dbReference type="Gene3D" id="3.40.50.2000">
    <property type="entry name" value="Glycogen Phosphorylase B"/>
    <property type="match status" value="2"/>
</dbReference>
<sequence>MKIGIDISMLVYQGSGVANYTYNLVKHLLEYDKENEYRLFYSSFRRPKEVVKKLQELKKLGAKIFDYPFPPWFLKFIWNKFHFFPVEWFIGRVDIFHCSDFLRPPLLKGTKGITTIHDLTWKIFPQFHTDKIVKGHEEKLEKTIKYKDAIIVDSQNTKKDLINYYPNIQKTNYINVIYPGIDERFRIIKNKKKILEILKKYKVEYYSNFLLYVGAIEPRKNLTTAIKIFHQLVTSHQQLVANFYIVGRAGWKNEEVFQLIKRLKLKDKVKFIGFVEDDDLVYFYNACKVFIYLSKYEGFGLPPLEAAACGRPTLLYNNSSLSEIFKKGYPYAKEGKELVTLKKFMNEDLNLGTFTYDFSWKKYCQDFLKIL</sequence>
<reference evidence="4 5" key="1">
    <citation type="submission" date="2017-09" db="EMBL/GenBank/DDBJ databases">
        <title>Depth-based differentiation of microbial function through sediment-hosted aquifers and enrichment of novel symbionts in the deep terrestrial subsurface.</title>
        <authorList>
            <person name="Probst A.J."/>
            <person name="Ladd B."/>
            <person name="Jarett J.K."/>
            <person name="Geller-Mcgrath D.E."/>
            <person name="Sieber C.M."/>
            <person name="Emerson J.B."/>
            <person name="Anantharaman K."/>
            <person name="Thomas B.C."/>
            <person name="Malmstrom R."/>
            <person name="Stieglmeier M."/>
            <person name="Klingl A."/>
            <person name="Woyke T."/>
            <person name="Ryan C.M."/>
            <person name="Banfield J.F."/>
        </authorList>
    </citation>
    <scope>NUCLEOTIDE SEQUENCE [LARGE SCALE GENOMIC DNA]</scope>
    <source>
        <strain evidence="4">CG11_big_fil_rev_8_21_14_0_20_37_16</strain>
    </source>
</reference>
<dbReference type="AlphaFoldDB" id="A0A2H0KKZ0"/>
<dbReference type="PANTHER" id="PTHR46401:SF2">
    <property type="entry name" value="GLYCOSYLTRANSFERASE WBBK-RELATED"/>
    <property type="match status" value="1"/>
</dbReference>
<evidence type="ECO:0000256" key="1">
    <source>
        <dbReference type="ARBA" id="ARBA00022679"/>
    </source>
</evidence>
<name>A0A2H0KKZ0_9BACT</name>
<comment type="caution">
    <text evidence="4">The sequence shown here is derived from an EMBL/GenBank/DDBJ whole genome shotgun (WGS) entry which is preliminary data.</text>
</comment>
<evidence type="ECO:0000259" key="2">
    <source>
        <dbReference type="Pfam" id="PF00534"/>
    </source>
</evidence>
<dbReference type="InterPro" id="IPR028098">
    <property type="entry name" value="Glyco_trans_4-like_N"/>
</dbReference>
<accession>A0A2H0KKZ0</accession>
<dbReference type="Pfam" id="PF00534">
    <property type="entry name" value="Glycos_transf_1"/>
    <property type="match status" value="1"/>
</dbReference>
<dbReference type="GO" id="GO:0016757">
    <property type="term" value="F:glycosyltransferase activity"/>
    <property type="evidence" value="ECO:0007669"/>
    <property type="project" value="InterPro"/>
</dbReference>
<evidence type="ECO:0000313" key="4">
    <source>
        <dbReference type="EMBL" id="PIQ71905.1"/>
    </source>
</evidence>
<feature type="domain" description="Glycosyltransferase subfamily 4-like N-terminal" evidence="3">
    <location>
        <begin position="15"/>
        <end position="183"/>
    </location>
</feature>
<evidence type="ECO:0008006" key="6">
    <source>
        <dbReference type="Google" id="ProtNLM"/>
    </source>
</evidence>
<feature type="domain" description="Glycosyl transferase family 1" evidence="2">
    <location>
        <begin position="204"/>
        <end position="329"/>
    </location>
</feature>
<dbReference type="CDD" id="cd03809">
    <property type="entry name" value="GT4_MtfB-like"/>
    <property type="match status" value="1"/>
</dbReference>
<organism evidence="4 5">
    <name type="scientific">Candidatus Roizmanbacteria bacterium CG11_big_fil_rev_8_21_14_0_20_37_16</name>
    <dbReference type="NCBI Taxonomy" id="1974857"/>
    <lineage>
        <taxon>Bacteria</taxon>
        <taxon>Candidatus Roizmaniibacteriota</taxon>
    </lineage>
</organism>
<dbReference type="EMBL" id="PCVK01000025">
    <property type="protein sequence ID" value="PIQ71905.1"/>
    <property type="molecule type" value="Genomic_DNA"/>
</dbReference>
<dbReference type="Proteomes" id="UP000229497">
    <property type="component" value="Unassembled WGS sequence"/>
</dbReference>
<proteinExistence type="predicted"/>
<dbReference type="SUPFAM" id="SSF53756">
    <property type="entry name" value="UDP-Glycosyltransferase/glycogen phosphorylase"/>
    <property type="match status" value="1"/>
</dbReference>
<gene>
    <name evidence="4" type="ORF">COV87_00815</name>
</gene>
<keyword evidence="1" id="KW-0808">Transferase</keyword>
<evidence type="ECO:0000313" key="5">
    <source>
        <dbReference type="Proteomes" id="UP000229497"/>
    </source>
</evidence>